<sequence>MLQKAVLDSDWKTMNDCPTNSKKCRSEEPLFKLTSRDGSLFYVSAKAAKLSGLIRRFVEIYDLNDEQAIFMMEPIHLPNVNYRVLTMIIHWTESHKNCPKWIEEKWWLNKKKPLLNSWESGFFKEMPNDFLYKLFVAADYMDVKCLLDACAEKIADQGRGKNEEEMRQVWGLPNDLGPDYGFKRETTFWEDILQGQEHRARVKNEQNCVKAKQKAHQ</sequence>
<reference evidence="6" key="1">
    <citation type="submission" date="2024-02" db="UniProtKB">
        <authorList>
            <consortium name="WormBaseParasite"/>
        </authorList>
    </citation>
    <scope>IDENTIFICATION</scope>
</reference>
<feature type="domain" description="SKP1 component POZ" evidence="4">
    <location>
        <begin position="30"/>
        <end position="97"/>
    </location>
</feature>
<evidence type="ECO:0000313" key="6">
    <source>
        <dbReference type="WBParaSite" id="MBELARI_LOCUS7333"/>
    </source>
</evidence>
<evidence type="ECO:0000256" key="2">
    <source>
        <dbReference type="ARBA" id="ARBA00022786"/>
    </source>
</evidence>
<evidence type="ECO:0000313" key="5">
    <source>
        <dbReference type="Proteomes" id="UP000887575"/>
    </source>
</evidence>
<dbReference type="InterPro" id="IPR016072">
    <property type="entry name" value="Skp1_comp_dimer"/>
</dbReference>
<keyword evidence="2" id="KW-0833">Ubl conjugation pathway</keyword>
<dbReference type="Pfam" id="PF01466">
    <property type="entry name" value="Skp1"/>
    <property type="match status" value="1"/>
</dbReference>
<accession>A0AAF3FJQ7</accession>
<comment type="similarity">
    <text evidence="1">Belongs to the SKP1 family.</text>
</comment>
<dbReference type="Gene3D" id="3.30.710.10">
    <property type="entry name" value="Potassium Channel Kv1.1, Chain A"/>
    <property type="match status" value="1"/>
</dbReference>
<name>A0AAF3FJQ7_9BILA</name>
<evidence type="ECO:0000259" key="4">
    <source>
        <dbReference type="Pfam" id="PF03931"/>
    </source>
</evidence>
<dbReference type="InterPro" id="IPR016073">
    <property type="entry name" value="Skp1_comp_POZ"/>
</dbReference>
<evidence type="ECO:0000259" key="3">
    <source>
        <dbReference type="Pfam" id="PF01466"/>
    </source>
</evidence>
<dbReference type="Pfam" id="PF03931">
    <property type="entry name" value="Skp1_POZ"/>
    <property type="match status" value="1"/>
</dbReference>
<dbReference type="InterPro" id="IPR036296">
    <property type="entry name" value="SKP1-like_dim_sf"/>
</dbReference>
<dbReference type="SUPFAM" id="SSF81382">
    <property type="entry name" value="Skp1 dimerisation domain-like"/>
    <property type="match status" value="1"/>
</dbReference>
<dbReference type="SUPFAM" id="SSF54695">
    <property type="entry name" value="POZ domain"/>
    <property type="match status" value="1"/>
</dbReference>
<dbReference type="SMART" id="SM00512">
    <property type="entry name" value="Skp1"/>
    <property type="match status" value="1"/>
</dbReference>
<dbReference type="InterPro" id="IPR016897">
    <property type="entry name" value="SKP1"/>
</dbReference>
<dbReference type="WBParaSite" id="MBELARI_LOCUS7333">
    <property type="protein sequence ID" value="MBELARI_LOCUS7333"/>
    <property type="gene ID" value="MBELARI_LOCUS7333"/>
</dbReference>
<dbReference type="PANTHER" id="PTHR11165">
    <property type="entry name" value="SKP1"/>
    <property type="match status" value="1"/>
</dbReference>
<feature type="domain" description="SKP1 component dimerisation" evidence="3">
    <location>
        <begin position="144"/>
        <end position="178"/>
    </location>
</feature>
<proteinExistence type="inferred from homology"/>
<dbReference type="Proteomes" id="UP000887575">
    <property type="component" value="Unassembled WGS sequence"/>
</dbReference>
<dbReference type="AlphaFoldDB" id="A0AAF3FJQ7"/>
<dbReference type="InterPro" id="IPR001232">
    <property type="entry name" value="SKP1-like"/>
</dbReference>
<protein>
    <submittedName>
        <fullName evidence="6">Uncharacterized protein</fullName>
    </submittedName>
</protein>
<evidence type="ECO:0000256" key="1">
    <source>
        <dbReference type="ARBA" id="ARBA00009993"/>
    </source>
</evidence>
<dbReference type="GO" id="GO:0006511">
    <property type="term" value="P:ubiquitin-dependent protein catabolic process"/>
    <property type="evidence" value="ECO:0007669"/>
    <property type="project" value="InterPro"/>
</dbReference>
<organism evidence="5 6">
    <name type="scientific">Mesorhabditis belari</name>
    <dbReference type="NCBI Taxonomy" id="2138241"/>
    <lineage>
        <taxon>Eukaryota</taxon>
        <taxon>Metazoa</taxon>
        <taxon>Ecdysozoa</taxon>
        <taxon>Nematoda</taxon>
        <taxon>Chromadorea</taxon>
        <taxon>Rhabditida</taxon>
        <taxon>Rhabditina</taxon>
        <taxon>Rhabditomorpha</taxon>
        <taxon>Rhabditoidea</taxon>
        <taxon>Rhabditidae</taxon>
        <taxon>Mesorhabditinae</taxon>
        <taxon>Mesorhabditis</taxon>
    </lineage>
</organism>
<dbReference type="InterPro" id="IPR011333">
    <property type="entry name" value="SKP1/BTB/POZ_sf"/>
</dbReference>
<keyword evidence="5" id="KW-1185">Reference proteome</keyword>